<evidence type="ECO:0000313" key="4">
    <source>
        <dbReference type="Proteomes" id="UP000198914"/>
    </source>
</evidence>
<dbReference type="InterPro" id="IPR021309">
    <property type="entry name" value="YgaP-like_TM"/>
</dbReference>
<protein>
    <recommendedName>
        <fullName evidence="2">Inner membrane protein YgaP-like transmembrane domain-containing protein</fullName>
    </recommendedName>
</protein>
<dbReference type="Proteomes" id="UP000198914">
    <property type="component" value="Unassembled WGS sequence"/>
</dbReference>
<dbReference type="Gene3D" id="6.10.140.1340">
    <property type="match status" value="1"/>
</dbReference>
<keyword evidence="4" id="KW-1185">Reference proteome</keyword>
<feature type="domain" description="Inner membrane protein YgaP-like transmembrane" evidence="2">
    <location>
        <begin position="1"/>
        <end position="68"/>
    </location>
</feature>
<organism evidence="3 4">
    <name type="scientific">Jannaschia faecimaris</name>
    <dbReference type="NCBI Taxonomy" id="1244108"/>
    <lineage>
        <taxon>Bacteria</taxon>
        <taxon>Pseudomonadati</taxon>
        <taxon>Pseudomonadota</taxon>
        <taxon>Alphaproteobacteria</taxon>
        <taxon>Rhodobacterales</taxon>
        <taxon>Roseobacteraceae</taxon>
        <taxon>Jannaschia</taxon>
    </lineage>
</organism>
<evidence type="ECO:0000256" key="1">
    <source>
        <dbReference type="SAM" id="Phobius"/>
    </source>
</evidence>
<dbReference type="AlphaFoldDB" id="A0A1H3SRT7"/>
<dbReference type="RefSeq" id="WP_092646821.1">
    <property type="nucleotide sequence ID" value="NZ_FNPX01000013.1"/>
</dbReference>
<keyword evidence="1" id="KW-0812">Transmembrane</keyword>
<feature type="transmembrane region" description="Helical" evidence="1">
    <location>
        <begin position="12"/>
        <end position="32"/>
    </location>
</feature>
<dbReference type="STRING" id="1244108.SAMN05444004_11343"/>
<dbReference type="Pfam" id="PF11127">
    <property type="entry name" value="YgaP-like_TM"/>
    <property type="match status" value="1"/>
</dbReference>
<feature type="transmembrane region" description="Helical" evidence="1">
    <location>
        <begin position="38"/>
        <end position="57"/>
    </location>
</feature>
<gene>
    <name evidence="3" type="ORF">SAMN05444004_11343</name>
</gene>
<name>A0A1H3SRT7_9RHOB</name>
<keyword evidence="1" id="KW-0472">Membrane</keyword>
<evidence type="ECO:0000259" key="2">
    <source>
        <dbReference type="Pfam" id="PF11127"/>
    </source>
</evidence>
<keyword evidence="1" id="KW-1133">Transmembrane helix</keyword>
<dbReference type="OrthoDB" id="9804804at2"/>
<proteinExistence type="predicted"/>
<dbReference type="EMBL" id="FNPX01000013">
    <property type="protein sequence ID" value="SDZ40388.1"/>
    <property type="molecule type" value="Genomic_DNA"/>
</dbReference>
<sequence length="70" mass="7431">MTPNVGTVDRVVRLVVGLVLILAPLLNIPAIWSSGVLAYGSIIVGLVLVATGLLRMCPLYRLLGMNTLET</sequence>
<accession>A0A1H3SRT7</accession>
<evidence type="ECO:0000313" key="3">
    <source>
        <dbReference type="EMBL" id="SDZ40388.1"/>
    </source>
</evidence>
<reference evidence="4" key="1">
    <citation type="submission" date="2016-10" db="EMBL/GenBank/DDBJ databases">
        <authorList>
            <person name="Varghese N."/>
            <person name="Submissions S."/>
        </authorList>
    </citation>
    <scope>NUCLEOTIDE SEQUENCE [LARGE SCALE GENOMIC DNA]</scope>
    <source>
        <strain evidence="4">DSM 100420</strain>
    </source>
</reference>